<feature type="compositionally biased region" description="Pro residues" evidence="1">
    <location>
        <begin position="43"/>
        <end position="65"/>
    </location>
</feature>
<evidence type="ECO:0000256" key="1">
    <source>
        <dbReference type="SAM" id="MobiDB-lite"/>
    </source>
</evidence>
<evidence type="ECO:0000313" key="3">
    <source>
        <dbReference type="EMBL" id="MBJ7544353.1"/>
    </source>
</evidence>
<feature type="signal peptide" evidence="2">
    <location>
        <begin position="1"/>
        <end position="21"/>
    </location>
</feature>
<comment type="caution">
    <text evidence="3">The sequence shown here is derived from an EMBL/GenBank/DDBJ whole genome shotgun (WGS) entry which is preliminary data.</text>
</comment>
<dbReference type="Proteomes" id="UP000623250">
    <property type="component" value="Unassembled WGS sequence"/>
</dbReference>
<reference evidence="3 4" key="1">
    <citation type="submission" date="2020-12" db="EMBL/GenBank/DDBJ databases">
        <title>Revised draft genomes of Rhodomicrobium vannielii ATCC 17100 and Rhodomicrobium udaipurense JA643.</title>
        <authorList>
            <person name="Conners E.M."/>
            <person name="Davenport E.J."/>
            <person name="Bose A."/>
        </authorList>
    </citation>
    <scope>NUCLEOTIDE SEQUENCE [LARGE SCALE GENOMIC DNA]</scope>
    <source>
        <strain evidence="3 4">JA643</strain>
    </source>
</reference>
<feature type="compositionally biased region" description="Low complexity" evidence="1">
    <location>
        <begin position="32"/>
        <end position="42"/>
    </location>
</feature>
<dbReference type="AlphaFoldDB" id="A0A8I1GC45"/>
<organism evidence="3 4">
    <name type="scientific">Rhodomicrobium udaipurense</name>
    <dbReference type="NCBI Taxonomy" id="1202716"/>
    <lineage>
        <taxon>Bacteria</taxon>
        <taxon>Pseudomonadati</taxon>
        <taxon>Pseudomonadota</taxon>
        <taxon>Alphaproteobacteria</taxon>
        <taxon>Hyphomicrobiales</taxon>
        <taxon>Hyphomicrobiaceae</taxon>
        <taxon>Rhodomicrobium</taxon>
    </lineage>
</organism>
<gene>
    <name evidence="3" type="ORF">JDN41_12430</name>
</gene>
<keyword evidence="2" id="KW-0732">Signal</keyword>
<keyword evidence="4" id="KW-1185">Reference proteome</keyword>
<dbReference type="Pfam" id="PF06776">
    <property type="entry name" value="IalB"/>
    <property type="match status" value="1"/>
</dbReference>
<protein>
    <recommendedName>
        <fullName evidence="5">Invasion associated locus B family protein</fullName>
    </recommendedName>
</protein>
<feature type="region of interest" description="Disordered" evidence="1">
    <location>
        <begin position="32"/>
        <end position="65"/>
    </location>
</feature>
<evidence type="ECO:0000256" key="2">
    <source>
        <dbReference type="SAM" id="SignalP"/>
    </source>
</evidence>
<accession>A0A8I1GC45</accession>
<name>A0A8I1GC45_9HYPH</name>
<feature type="chain" id="PRO_5034486613" description="Invasion associated locus B family protein" evidence="2">
    <location>
        <begin position="22"/>
        <end position="215"/>
    </location>
</feature>
<evidence type="ECO:0000313" key="4">
    <source>
        <dbReference type="Proteomes" id="UP000623250"/>
    </source>
</evidence>
<proteinExistence type="predicted"/>
<sequence>MRRRLILPLLSVAALSSGAVAQQVQVQQIPQTLPQGPSAVPDPTRPATPPKPKPAPAPAKKPAPVPVPEVKAKLVERVGDWTVFLHESPEGRICFAASAPTDMQPKTVKRTSVIFYITSWQKDGIYNEVSVRQGYAMKANAQTTISLGGQSFSLYALDDKAYARDPAEERKLLSAMAMGGPMTVKATSARGTATTDHYSLEGAPAAVQKLREICP</sequence>
<dbReference type="InterPro" id="IPR010642">
    <property type="entry name" value="Invasion_prot_B"/>
</dbReference>
<dbReference type="RefSeq" id="WP_052037447.1">
    <property type="nucleotide sequence ID" value="NZ_JAEMUK010000078.1"/>
</dbReference>
<evidence type="ECO:0008006" key="5">
    <source>
        <dbReference type="Google" id="ProtNLM"/>
    </source>
</evidence>
<dbReference type="EMBL" id="JAEMUK010000078">
    <property type="protein sequence ID" value="MBJ7544353.1"/>
    <property type="molecule type" value="Genomic_DNA"/>
</dbReference>